<reference evidence="1" key="1">
    <citation type="journal article" date="2014" name="Front. Microbiol.">
        <title>High frequency of phylogenetically diverse reductive dehalogenase-homologous genes in deep subseafloor sedimentary metagenomes.</title>
        <authorList>
            <person name="Kawai M."/>
            <person name="Futagami T."/>
            <person name="Toyoda A."/>
            <person name="Takaki Y."/>
            <person name="Nishi S."/>
            <person name="Hori S."/>
            <person name="Arai W."/>
            <person name="Tsubouchi T."/>
            <person name="Morono Y."/>
            <person name="Uchiyama I."/>
            <person name="Ito T."/>
            <person name="Fujiyama A."/>
            <person name="Inagaki F."/>
            <person name="Takami H."/>
        </authorList>
    </citation>
    <scope>NUCLEOTIDE SEQUENCE</scope>
    <source>
        <strain evidence="1">Expedition CK06-06</strain>
    </source>
</reference>
<name>X0W555_9ZZZZ</name>
<comment type="caution">
    <text evidence="1">The sequence shown here is derived from an EMBL/GenBank/DDBJ whole genome shotgun (WGS) entry which is preliminary data.</text>
</comment>
<protein>
    <submittedName>
        <fullName evidence="1">Uncharacterized protein</fullName>
    </submittedName>
</protein>
<gene>
    <name evidence="1" type="ORF">S01H1_49920</name>
</gene>
<accession>X0W555</accession>
<evidence type="ECO:0000313" key="1">
    <source>
        <dbReference type="EMBL" id="GAG25989.1"/>
    </source>
</evidence>
<dbReference type="EMBL" id="BARS01032139">
    <property type="protein sequence ID" value="GAG25989.1"/>
    <property type="molecule type" value="Genomic_DNA"/>
</dbReference>
<feature type="non-terminal residue" evidence="1">
    <location>
        <position position="1"/>
    </location>
</feature>
<dbReference type="AlphaFoldDB" id="X0W555"/>
<organism evidence="1">
    <name type="scientific">marine sediment metagenome</name>
    <dbReference type="NCBI Taxonomy" id="412755"/>
    <lineage>
        <taxon>unclassified sequences</taxon>
        <taxon>metagenomes</taxon>
        <taxon>ecological metagenomes</taxon>
    </lineage>
</organism>
<sequence length="37" mass="4075">PAELRAGLQAAAVHGEAAPSPWFRMFTNAREWCDETS</sequence>
<proteinExistence type="predicted"/>